<dbReference type="AlphaFoldDB" id="A0A6M6JGM0"/>
<protein>
    <recommendedName>
        <fullName evidence="4">Ribosomally synthesized peptide with SipW-like signal peptide</fullName>
    </recommendedName>
</protein>
<dbReference type="Pfam" id="PF12389">
    <property type="entry name" value="Peptidase_M73"/>
    <property type="match status" value="1"/>
</dbReference>
<dbReference type="KEGG" id="pbro:HOP40_11460"/>
<evidence type="ECO:0008006" key="4">
    <source>
        <dbReference type="Google" id="ProtNLM"/>
    </source>
</evidence>
<name>A0A6M6JGM0_9PSEU</name>
<keyword evidence="1" id="KW-0732">Signal</keyword>
<dbReference type="Proteomes" id="UP000505377">
    <property type="component" value="Chromosome"/>
</dbReference>
<dbReference type="InterPro" id="IPR023833">
    <property type="entry name" value="Signal_pept_SipW-depend-type"/>
</dbReference>
<gene>
    <name evidence="2" type="ORF">HOP40_11460</name>
</gene>
<reference evidence="2 3" key="1">
    <citation type="submission" date="2020-05" db="EMBL/GenBank/DDBJ databases">
        <authorList>
            <person name="Mo P."/>
        </authorList>
    </citation>
    <scope>NUCLEOTIDE SEQUENCE [LARGE SCALE GENOMIC DNA]</scope>
    <source>
        <strain evidence="2 3">Gen01</strain>
    </source>
</reference>
<dbReference type="InterPro" id="IPR022121">
    <property type="entry name" value="Peptidase_M73_camelysin"/>
</dbReference>
<accession>A0A6M6JGM0</accession>
<dbReference type="NCBIfam" id="TIGR04088">
    <property type="entry name" value="cognate_SipW"/>
    <property type="match status" value="1"/>
</dbReference>
<proteinExistence type="predicted"/>
<evidence type="ECO:0000313" key="3">
    <source>
        <dbReference type="Proteomes" id="UP000505377"/>
    </source>
</evidence>
<organism evidence="2 3">
    <name type="scientific">Pseudonocardia broussonetiae</name>
    <dbReference type="NCBI Taxonomy" id="2736640"/>
    <lineage>
        <taxon>Bacteria</taxon>
        <taxon>Bacillati</taxon>
        <taxon>Actinomycetota</taxon>
        <taxon>Actinomycetes</taxon>
        <taxon>Pseudonocardiales</taxon>
        <taxon>Pseudonocardiaceae</taxon>
        <taxon>Pseudonocardia</taxon>
    </lineage>
</organism>
<evidence type="ECO:0000313" key="2">
    <source>
        <dbReference type="EMBL" id="QJY46345.1"/>
    </source>
</evidence>
<keyword evidence="3" id="KW-1185">Reference proteome</keyword>
<feature type="signal peptide" evidence="1">
    <location>
        <begin position="1"/>
        <end position="31"/>
    </location>
</feature>
<dbReference type="EMBL" id="CP053564">
    <property type="protein sequence ID" value="QJY46345.1"/>
    <property type="molecule type" value="Genomic_DNA"/>
</dbReference>
<evidence type="ECO:0000256" key="1">
    <source>
        <dbReference type="SAM" id="SignalP"/>
    </source>
</evidence>
<sequence length="200" mass="19723">MTALQNKKVRLGIGIAAVALAAAAIGAGTYAAFSDTETGPGGTLKAGTLDLTVGGSGGVTLFTGENIAPGYTSTSTIALTNTGSIPGTLASTLQLTGTDVTCTEPEAEAEGKAQGACAPGGDLQNQLTISILSGPGVAAATPPVTLAKFAETGFGQIPLGAGATGEYVLKFELPNLSGTENNKVQGDRVTLSSNYTLTQS</sequence>
<dbReference type="RefSeq" id="WP_172157518.1">
    <property type="nucleotide sequence ID" value="NZ_CP053564.1"/>
</dbReference>
<feature type="chain" id="PRO_5026654132" description="Ribosomally synthesized peptide with SipW-like signal peptide" evidence="1">
    <location>
        <begin position="32"/>
        <end position="200"/>
    </location>
</feature>